<dbReference type="Gene3D" id="3.40.50.150">
    <property type="entry name" value="Vaccinia Virus protein VP39"/>
    <property type="match status" value="1"/>
</dbReference>
<dbReference type="GO" id="GO:0008168">
    <property type="term" value="F:methyltransferase activity"/>
    <property type="evidence" value="ECO:0007669"/>
    <property type="project" value="UniProtKB-KW"/>
</dbReference>
<feature type="domain" description="C-methyltransferase" evidence="1">
    <location>
        <begin position="279"/>
        <end position="359"/>
    </location>
</feature>
<organism evidence="2">
    <name type="scientific">candidate division WOR-3 bacterium</name>
    <dbReference type="NCBI Taxonomy" id="2052148"/>
    <lineage>
        <taxon>Bacteria</taxon>
        <taxon>Bacteria division WOR-3</taxon>
    </lineage>
</organism>
<dbReference type="InterPro" id="IPR029063">
    <property type="entry name" value="SAM-dependent_MTases_sf"/>
</dbReference>
<name>A0A7V3NUI5_UNCW3</name>
<dbReference type="InterPro" id="IPR013691">
    <property type="entry name" value="MeTrfase_14"/>
</dbReference>
<dbReference type="GO" id="GO:0032259">
    <property type="term" value="P:methylation"/>
    <property type="evidence" value="ECO:0007669"/>
    <property type="project" value="UniProtKB-KW"/>
</dbReference>
<reference evidence="2" key="1">
    <citation type="journal article" date="2020" name="mSystems">
        <title>Genome- and Community-Level Interaction Insights into Carbon Utilization and Element Cycling Functions of Hydrothermarchaeota in Hydrothermal Sediment.</title>
        <authorList>
            <person name="Zhou Z."/>
            <person name="Liu Y."/>
            <person name="Xu W."/>
            <person name="Pan J."/>
            <person name="Luo Z.H."/>
            <person name="Li M."/>
        </authorList>
    </citation>
    <scope>NUCLEOTIDE SEQUENCE [LARGE SCALE GENOMIC DNA]</scope>
    <source>
        <strain evidence="2">SpSt-754</strain>
    </source>
</reference>
<dbReference type="Pfam" id="PF08484">
    <property type="entry name" value="Methyltransf_14"/>
    <property type="match status" value="1"/>
</dbReference>
<proteinExistence type="predicted"/>
<dbReference type="EMBL" id="DTGD01000183">
    <property type="protein sequence ID" value="HGB36237.1"/>
    <property type="molecule type" value="Genomic_DNA"/>
</dbReference>
<dbReference type="SUPFAM" id="SSF53335">
    <property type="entry name" value="S-adenosyl-L-methionine-dependent methyltransferases"/>
    <property type="match status" value="1"/>
</dbReference>
<gene>
    <name evidence="2" type="ORF">ENV38_04960</name>
</gene>
<evidence type="ECO:0000313" key="2">
    <source>
        <dbReference type="EMBL" id="HGB36237.1"/>
    </source>
</evidence>
<dbReference type="AlphaFoldDB" id="A0A7V3NUI5"/>
<dbReference type="PANTHER" id="PTHR43861">
    <property type="entry name" value="TRANS-ACONITATE 2-METHYLTRANSFERASE-RELATED"/>
    <property type="match status" value="1"/>
</dbReference>
<keyword evidence="2" id="KW-0489">Methyltransferase</keyword>
<accession>A0A7V3NUI5</accession>
<dbReference type="CDD" id="cd02440">
    <property type="entry name" value="AdoMet_MTases"/>
    <property type="match status" value="1"/>
</dbReference>
<dbReference type="Pfam" id="PF13489">
    <property type="entry name" value="Methyltransf_23"/>
    <property type="match status" value="1"/>
</dbReference>
<sequence>MPISKCRVCARKFFEEPLLRYQNMPMGAQHLPTLQTIGHDKGIELEIRQCSGCGLVQLSNDPVPYSKQVIRAAAFSQEMREFRIKQFQDFVKRFALKEKKIIEIGCGGGEYLSLMRESGADVYGIEYSKESVEQCVRSGLKVTRGFIGSSKCRLKHAPFDAFFMLNFLEHLPDPNSALRGIHNNLKRDGIGLVEVPNFDMILRKRLFSEFVSDHLLYFTKETLETTLRTNGFVVVEINEVWHNYIISAVVKKRERLDMSHFYDHQTKVIDQIEEYIGRFRSKRVAIWGAGHEAFAVASLAKLEDKVKYVVDSATFKQGRYTPATHIPIVPPDNLWLDPVDAVIVMAGSYSDEVARTLRERFGKDMNVAILRDFGLEVI</sequence>
<dbReference type="InterPro" id="IPR038576">
    <property type="entry name" value="Methyltransf_Zn-bd_dom_put_sf"/>
</dbReference>
<protein>
    <submittedName>
        <fullName evidence="2">Methyltransferase domain-containing protein</fullName>
    </submittedName>
</protein>
<comment type="caution">
    <text evidence="2">The sequence shown here is derived from an EMBL/GenBank/DDBJ whole genome shotgun (WGS) entry which is preliminary data.</text>
</comment>
<dbReference type="Gene3D" id="3.40.50.720">
    <property type="entry name" value="NAD(P)-binding Rossmann-like Domain"/>
    <property type="match status" value="1"/>
</dbReference>
<keyword evidence="2" id="KW-0808">Transferase</keyword>
<evidence type="ECO:0000259" key="1">
    <source>
        <dbReference type="Pfam" id="PF08484"/>
    </source>
</evidence>
<dbReference type="Gene3D" id="6.20.50.110">
    <property type="entry name" value="Methyltransferase, zinc-binding domain"/>
    <property type="match status" value="1"/>
</dbReference>